<dbReference type="AlphaFoldDB" id="A0A1B6MET8"/>
<proteinExistence type="predicted"/>
<protein>
    <submittedName>
        <fullName evidence="1">Uncharacterized protein</fullName>
    </submittedName>
</protein>
<dbReference type="EMBL" id="GEBQ01005534">
    <property type="protein sequence ID" value="JAT34443.1"/>
    <property type="molecule type" value="Transcribed_RNA"/>
</dbReference>
<reference evidence="1" key="1">
    <citation type="submission" date="2015-11" db="EMBL/GenBank/DDBJ databases">
        <title>De novo transcriptome assembly of four potential Pierce s Disease insect vectors from Arizona vineyards.</title>
        <authorList>
            <person name="Tassone E.E."/>
        </authorList>
    </citation>
    <scope>NUCLEOTIDE SEQUENCE</scope>
</reference>
<organism evidence="1">
    <name type="scientific">Graphocephala atropunctata</name>
    <dbReference type="NCBI Taxonomy" id="36148"/>
    <lineage>
        <taxon>Eukaryota</taxon>
        <taxon>Metazoa</taxon>
        <taxon>Ecdysozoa</taxon>
        <taxon>Arthropoda</taxon>
        <taxon>Hexapoda</taxon>
        <taxon>Insecta</taxon>
        <taxon>Pterygota</taxon>
        <taxon>Neoptera</taxon>
        <taxon>Paraneoptera</taxon>
        <taxon>Hemiptera</taxon>
        <taxon>Auchenorrhyncha</taxon>
        <taxon>Membracoidea</taxon>
        <taxon>Cicadellidae</taxon>
        <taxon>Cicadellinae</taxon>
        <taxon>Cicadellini</taxon>
        <taxon>Graphocephala</taxon>
    </lineage>
</organism>
<name>A0A1B6MET8_9HEMI</name>
<feature type="non-terminal residue" evidence="1">
    <location>
        <position position="145"/>
    </location>
</feature>
<accession>A0A1B6MET8</accession>
<gene>
    <name evidence="1" type="ORF">g.6254</name>
</gene>
<sequence>MPLLLSTISAREGCPASAPLQNRVRQTPVVFHGLAVQADPLSKGIQYSAQFWLIKVYKGSHALAHFFHLDSLQQDSIDIRDRRVNVTGFLRAEGATTPECWPPLAAQKYYVVLAAVVGQQLVAREENAGALVDWSVTTEEEVWRG</sequence>
<evidence type="ECO:0000313" key="1">
    <source>
        <dbReference type="EMBL" id="JAT34443.1"/>
    </source>
</evidence>